<feature type="binding site" evidence="7">
    <location>
        <position position="172"/>
    </location>
    <ligand>
        <name>Cu cation</name>
        <dbReference type="ChEBI" id="CHEBI:23378"/>
    </ligand>
</feature>
<organism evidence="10 11">
    <name type="scientific">Halobaculum gomorrense</name>
    <dbReference type="NCBI Taxonomy" id="43928"/>
    <lineage>
        <taxon>Archaea</taxon>
        <taxon>Methanobacteriati</taxon>
        <taxon>Methanobacteriota</taxon>
        <taxon>Stenosarchaea group</taxon>
        <taxon>Halobacteria</taxon>
        <taxon>Halobacteriales</taxon>
        <taxon>Haloferacaceae</taxon>
        <taxon>Halobaculum</taxon>
    </lineage>
</organism>
<dbReference type="PRINTS" id="PR00157">
    <property type="entry name" value="PLASTOCYANIN"/>
</dbReference>
<dbReference type="InterPro" id="IPR028871">
    <property type="entry name" value="BlueCu_1_BS"/>
</dbReference>
<evidence type="ECO:0000256" key="8">
    <source>
        <dbReference type="SAM" id="MobiDB-lite"/>
    </source>
</evidence>
<dbReference type="Proteomes" id="UP000184357">
    <property type="component" value="Unassembled WGS sequence"/>
</dbReference>
<evidence type="ECO:0000256" key="3">
    <source>
        <dbReference type="ARBA" id="ARBA00022723"/>
    </source>
</evidence>
<name>A0A1M5NN07_9EURY</name>
<dbReference type="STRING" id="43928.SAMN05443636_1285"/>
<evidence type="ECO:0000256" key="5">
    <source>
        <dbReference type="ARBA" id="ARBA00023008"/>
    </source>
</evidence>
<dbReference type="PROSITE" id="PS51257">
    <property type="entry name" value="PROKAR_LIPOPROTEIN"/>
    <property type="match status" value="1"/>
</dbReference>
<dbReference type="PANTHER" id="PTHR34192:SF10">
    <property type="entry name" value="PLASTOCYANIN MAJOR ISOFORM, CHLOROPLASTIC-RELATED"/>
    <property type="match status" value="1"/>
</dbReference>
<dbReference type="PROSITE" id="PS00196">
    <property type="entry name" value="COPPER_BLUE"/>
    <property type="match status" value="1"/>
</dbReference>
<accession>A0A1M5NN07</accession>
<dbReference type="InterPro" id="IPR000923">
    <property type="entry name" value="BlueCu_1"/>
</dbReference>
<dbReference type="Pfam" id="PF00127">
    <property type="entry name" value="Copper-bind"/>
    <property type="match status" value="1"/>
</dbReference>
<dbReference type="Gene3D" id="2.60.40.420">
    <property type="entry name" value="Cupredoxins - blue copper proteins"/>
    <property type="match status" value="1"/>
</dbReference>
<evidence type="ECO:0000256" key="6">
    <source>
        <dbReference type="ARBA" id="ARBA00023136"/>
    </source>
</evidence>
<evidence type="ECO:0000256" key="2">
    <source>
        <dbReference type="ARBA" id="ARBA00022448"/>
    </source>
</evidence>
<dbReference type="InterPro" id="IPR008972">
    <property type="entry name" value="Cupredoxin"/>
</dbReference>
<sequence length="179" mass="18126">MSDRSLDRRTVLRASGLAAVGGLTALAGCSGGGGGGGDDTATAESTPTETASPTEPTDTGGSSGSASFDGWLEGVSNYDGVVDRTGRSEVTVEVGVQANGGYYGFGPAAVRVSSGTTVTWEWTGQGASHNVVAQDGTYESELVAEAGHTFTHTFESTGTSKYYCMPHKALGMKGVVVVE</sequence>
<keyword evidence="6" id="KW-0472">Membrane</keyword>
<dbReference type="PANTHER" id="PTHR34192">
    <property type="entry name" value="PLASTOCYANIN MAJOR ISOFORM, CHLOROPLASTIC-RELATED"/>
    <property type="match status" value="1"/>
</dbReference>
<feature type="domain" description="Blue (type 1) copper" evidence="9">
    <location>
        <begin position="93"/>
        <end position="179"/>
    </location>
</feature>
<dbReference type="GO" id="GO:0016020">
    <property type="term" value="C:membrane"/>
    <property type="evidence" value="ECO:0007669"/>
    <property type="project" value="UniProtKB-SubCell"/>
</dbReference>
<dbReference type="EMBL" id="FQWV01000003">
    <property type="protein sequence ID" value="SHG90835.1"/>
    <property type="molecule type" value="Genomic_DNA"/>
</dbReference>
<dbReference type="InterPro" id="IPR002387">
    <property type="entry name" value="Plastocyanin"/>
</dbReference>
<feature type="compositionally biased region" description="Low complexity" evidence="8">
    <location>
        <begin position="39"/>
        <end position="59"/>
    </location>
</feature>
<feature type="binding site" evidence="7">
    <location>
        <position position="129"/>
    </location>
    <ligand>
        <name>Cu cation</name>
        <dbReference type="ChEBI" id="CHEBI:23378"/>
    </ligand>
</feature>
<dbReference type="InterPro" id="IPR006311">
    <property type="entry name" value="TAT_signal"/>
</dbReference>
<keyword evidence="4" id="KW-0249">Electron transport</keyword>
<dbReference type="AlphaFoldDB" id="A0A1M5NN07"/>
<dbReference type="NCBIfam" id="TIGR03102">
    <property type="entry name" value="halo_cynanin"/>
    <property type="match status" value="1"/>
</dbReference>
<dbReference type="CDD" id="cd04220">
    <property type="entry name" value="Halocyanin"/>
    <property type="match status" value="1"/>
</dbReference>
<evidence type="ECO:0000256" key="4">
    <source>
        <dbReference type="ARBA" id="ARBA00022982"/>
    </source>
</evidence>
<keyword evidence="11" id="KW-1185">Reference proteome</keyword>
<feature type="binding site" evidence="7">
    <location>
        <position position="164"/>
    </location>
    <ligand>
        <name>Cu cation</name>
        <dbReference type="ChEBI" id="CHEBI:23378"/>
    </ligand>
</feature>
<feature type="compositionally biased region" description="Gly residues" evidence="8">
    <location>
        <begin position="29"/>
        <end position="38"/>
    </location>
</feature>
<dbReference type="OrthoDB" id="11836at2157"/>
<protein>
    <submittedName>
        <fullName evidence="10">Halocyanin domain-containing protein</fullName>
    </submittedName>
</protein>
<evidence type="ECO:0000256" key="1">
    <source>
        <dbReference type="ARBA" id="ARBA00004370"/>
    </source>
</evidence>
<proteinExistence type="predicted"/>
<keyword evidence="3 7" id="KW-0479">Metal-binding</keyword>
<feature type="binding site" evidence="7">
    <location>
        <position position="167"/>
    </location>
    <ligand>
        <name>Cu cation</name>
        <dbReference type="ChEBI" id="CHEBI:23378"/>
    </ligand>
</feature>
<comment type="cofactor">
    <cofactor evidence="7">
        <name>Cu(2+)</name>
        <dbReference type="ChEBI" id="CHEBI:29036"/>
    </cofactor>
    <text evidence="7">The crystal structure with reduced Cu(1+) has also been determined.</text>
</comment>
<comment type="subcellular location">
    <subcellularLocation>
        <location evidence="1">Membrane</location>
    </subcellularLocation>
</comment>
<dbReference type="InterPro" id="IPR017533">
    <property type="entry name" value="Halocyanin"/>
</dbReference>
<reference evidence="10 11" key="1">
    <citation type="submission" date="2016-11" db="EMBL/GenBank/DDBJ databases">
        <authorList>
            <person name="Jaros S."/>
            <person name="Januszkiewicz K."/>
            <person name="Wedrychowicz H."/>
        </authorList>
    </citation>
    <scope>NUCLEOTIDE SEQUENCE [LARGE SCALE GENOMIC DNA]</scope>
    <source>
        <strain evidence="10 11">DSM 9297</strain>
    </source>
</reference>
<gene>
    <name evidence="10" type="ORF">SAMN05443636_1285</name>
</gene>
<dbReference type="SUPFAM" id="SSF49503">
    <property type="entry name" value="Cupredoxins"/>
    <property type="match status" value="1"/>
</dbReference>
<keyword evidence="2" id="KW-0813">Transport</keyword>
<dbReference type="GO" id="GO:0009055">
    <property type="term" value="F:electron transfer activity"/>
    <property type="evidence" value="ECO:0007669"/>
    <property type="project" value="InterPro"/>
</dbReference>
<evidence type="ECO:0000313" key="11">
    <source>
        <dbReference type="Proteomes" id="UP000184357"/>
    </source>
</evidence>
<evidence type="ECO:0000259" key="9">
    <source>
        <dbReference type="Pfam" id="PF00127"/>
    </source>
</evidence>
<dbReference type="PROSITE" id="PS51318">
    <property type="entry name" value="TAT"/>
    <property type="match status" value="1"/>
</dbReference>
<keyword evidence="5 7" id="KW-0186">Copper</keyword>
<evidence type="ECO:0000256" key="7">
    <source>
        <dbReference type="PIRSR" id="PIRSR602387-1"/>
    </source>
</evidence>
<dbReference type="GO" id="GO:0005507">
    <property type="term" value="F:copper ion binding"/>
    <property type="evidence" value="ECO:0007669"/>
    <property type="project" value="InterPro"/>
</dbReference>
<feature type="region of interest" description="Disordered" evidence="8">
    <location>
        <begin position="28"/>
        <end position="68"/>
    </location>
</feature>
<evidence type="ECO:0000313" key="10">
    <source>
        <dbReference type="EMBL" id="SHG90835.1"/>
    </source>
</evidence>